<protein>
    <submittedName>
        <fullName evidence="2">Uncharacterized protein</fullName>
    </submittedName>
</protein>
<feature type="coiled-coil region" evidence="1">
    <location>
        <begin position="10"/>
        <end position="37"/>
    </location>
</feature>
<proteinExistence type="predicted"/>
<organism evidence="2 3">
    <name type="scientific">Heliobacterium mobile</name>
    <name type="common">Heliobacillus mobilis</name>
    <dbReference type="NCBI Taxonomy" id="28064"/>
    <lineage>
        <taxon>Bacteria</taxon>
        <taxon>Bacillati</taxon>
        <taxon>Bacillota</taxon>
        <taxon>Clostridia</taxon>
        <taxon>Eubacteriales</taxon>
        <taxon>Heliobacteriaceae</taxon>
        <taxon>Heliobacterium</taxon>
    </lineage>
</organism>
<reference evidence="2 3" key="1">
    <citation type="submission" date="2019-11" db="EMBL/GenBank/DDBJ databases">
        <title>Whole-genome sequence of a the green, strictly anaerobic photosynthetic bacterium Heliobacillus mobilis DSM 6151.</title>
        <authorList>
            <person name="Kyndt J.A."/>
            <person name="Meyer T.E."/>
        </authorList>
    </citation>
    <scope>NUCLEOTIDE SEQUENCE [LARGE SCALE GENOMIC DNA]</scope>
    <source>
        <strain evidence="2 3">DSM 6151</strain>
    </source>
</reference>
<dbReference type="Proteomes" id="UP000430670">
    <property type="component" value="Unassembled WGS sequence"/>
</dbReference>
<gene>
    <name evidence="2" type="ORF">GJ688_08630</name>
</gene>
<evidence type="ECO:0000256" key="1">
    <source>
        <dbReference type="SAM" id="Coils"/>
    </source>
</evidence>
<dbReference type="EMBL" id="WNKU01000008">
    <property type="protein sequence ID" value="MTV49042.1"/>
    <property type="molecule type" value="Genomic_DNA"/>
</dbReference>
<keyword evidence="3" id="KW-1185">Reference proteome</keyword>
<name>A0A6I3SJZ9_HELMO</name>
<keyword evidence="1" id="KW-0175">Coiled coil</keyword>
<dbReference type="RefSeq" id="WP_155476147.1">
    <property type="nucleotide sequence ID" value="NZ_WNKU01000008.1"/>
</dbReference>
<evidence type="ECO:0000313" key="2">
    <source>
        <dbReference type="EMBL" id="MTV49042.1"/>
    </source>
</evidence>
<comment type="caution">
    <text evidence="2">The sequence shown here is derived from an EMBL/GenBank/DDBJ whole genome shotgun (WGS) entry which is preliminary data.</text>
</comment>
<dbReference type="AlphaFoldDB" id="A0A6I3SJZ9"/>
<evidence type="ECO:0000313" key="3">
    <source>
        <dbReference type="Proteomes" id="UP000430670"/>
    </source>
</evidence>
<accession>A0A6I3SJZ9</accession>
<sequence length="130" mass="15440">MSFERNVLEYWQLSESVKELNERRQRLREEIAGEMEQKKWIEQVVEDERGEHITIERPVRYKDELDKDALAAELGVAKKDLTPVLMVQLVEEGRLTLRDLNRHISETQKIGLSIKKAKRKKKRKAKEEDI</sequence>